<sequence length="199" mass="21348">MTGAVGCSFHSFSRLASCKNGKGHSNGSRQGEGRSWIRVVEVVIRWPVFSSLGWLWLAGWKWATTLRGVHMPAASCGPAAPGSSPGNFVTWAFHFRRTTTLSSTHCHSRPSTISSLLPPLPLLSQSARSVNGHTGEVCRLLLGTASSSSVSTPSDDLFNDPLRPSISCPFFPTVSARQLAPPLRTSFSSKPSSRQPSVE</sequence>
<dbReference type="AlphaFoldDB" id="A0AA39X7F8"/>
<evidence type="ECO:0000313" key="2">
    <source>
        <dbReference type="Proteomes" id="UP001174934"/>
    </source>
</evidence>
<gene>
    <name evidence="1" type="ORF">B0T17DRAFT_150185</name>
</gene>
<dbReference type="Proteomes" id="UP001174934">
    <property type="component" value="Unassembled WGS sequence"/>
</dbReference>
<proteinExistence type="predicted"/>
<name>A0AA39X7F8_9PEZI</name>
<dbReference type="EMBL" id="JAULSR010000002">
    <property type="protein sequence ID" value="KAK0628317.1"/>
    <property type="molecule type" value="Genomic_DNA"/>
</dbReference>
<keyword evidence="2" id="KW-1185">Reference proteome</keyword>
<comment type="caution">
    <text evidence="1">The sequence shown here is derived from an EMBL/GenBank/DDBJ whole genome shotgun (WGS) entry which is preliminary data.</text>
</comment>
<evidence type="ECO:0000313" key="1">
    <source>
        <dbReference type="EMBL" id="KAK0628317.1"/>
    </source>
</evidence>
<accession>A0AA39X7F8</accession>
<reference evidence="1" key="1">
    <citation type="submission" date="2023-06" db="EMBL/GenBank/DDBJ databases">
        <title>Genome-scale phylogeny and comparative genomics of the fungal order Sordariales.</title>
        <authorList>
            <consortium name="Lawrence Berkeley National Laboratory"/>
            <person name="Hensen N."/>
            <person name="Bonometti L."/>
            <person name="Westerberg I."/>
            <person name="Brannstrom I.O."/>
            <person name="Guillou S."/>
            <person name="Cros-Aarteil S."/>
            <person name="Calhoun S."/>
            <person name="Haridas S."/>
            <person name="Kuo A."/>
            <person name="Mondo S."/>
            <person name="Pangilinan J."/>
            <person name="Riley R."/>
            <person name="LaButti K."/>
            <person name="Andreopoulos B."/>
            <person name="Lipzen A."/>
            <person name="Chen C."/>
            <person name="Yanf M."/>
            <person name="Daum C."/>
            <person name="Ng V."/>
            <person name="Clum A."/>
            <person name="Steindorff A."/>
            <person name="Ohm R."/>
            <person name="Martin F."/>
            <person name="Silar P."/>
            <person name="Natvig D."/>
            <person name="Lalanne C."/>
            <person name="Gautier V."/>
            <person name="Ament-velasquez S.L."/>
            <person name="Kruys A."/>
            <person name="Hutchinson M.I."/>
            <person name="Powell A.J."/>
            <person name="Barry K."/>
            <person name="Miller A.N."/>
            <person name="Grigoriev I.V."/>
            <person name="Debuchy R."/>
            <person name="Gladieux P."/>
            <person name="Thoren M.H."/>
            <person name="Johannesson H."/>
        </authorList>
    </citation>
    <scope>NUCLEOTIDE SEQUENCE</scope>
    <source>
        <strain evidence="1">SMH3391-2</strain>
    </source>
</reference>
<organism evidence="1 2">
    <name type="scientific">Bombardia bombarda</name>
    <dbReference type="NCBI Taxonomy" id="252184"/>
    <lineage>
        <taxon>Eukaryota</taxon>
        <taxon>Fungi</taxon>
        <taxon>Dikarya</taxon>
        <taxon>Ascomycota</taxon>
        <taxon>Pezizomycotina</taxon>
        <taxon>Sordariomycetes</taxon>
        <taxon>Sordariomycetidae</taxon>
        <taxon>Sordariales</taxon>
        <taxon>Lasiosphaeriaceae</taxon>
        <taxon>Bombardia</taxon>
    </lineage>
</organism>
<protein>
    <submittedName>
        <fullName evidence="1">Uncharacterized protein</fullName>
    </submittedName>
</protein>